<dbReference type="GO" id="GO:0005634">
    <property type="term" value="C:nucleus"/>
    <property type="evidence" value="ECO:0007669"/>
    <property type="project" value="UniProtKB-SubCell"/>
</dbReference>
<sequence>MAFFEKTLTSTDVEKRLSIPTRCFAHFKGRIEGTHAVGLKVKDDKGQLMTFCCTTRKKGYKKPVFTKGWREYVRRKKLRAGDKIVFQPSGDEDGGVVYKIEAKRRITILGPQVWCNVSDA</sequence>
<dbReference type="GO" id="GO:0003677">
    <property type="term" value="F:DNA binding"/>
    <property type="evidence" value="ECO:0007669"/>
    <property type="project" value="UniProtKB-KW"/>
</dbReference>
<evidence type="ECO:0000256" key="3">
    <source>
        <dbReference type="ARBA" id="ARBA00023125"/>
    </source>
</evidence>
<organism evidence="7 8">
    <name type="scientific">Tripterygium wilfordii</name>
    <name type="common">Thunder God vine</name>
    <dbReference type="NCBI Taxonomy" id="458696"/>
    <lineage>
        <taxon>Eukaryota</taxon>
        <taxon>Viridiplantae</taxon>
        <taxon>Streptophyta</taxon>
        <taxon>Embryophyta</taxon>
        <taxon>Tracheophyta</taxon>
        <taxon>Spermatophyta</taxon>
        <taxon>Magnoliopsida</taxon>
        <taxon>eudicotyledons</taxon>
        <taxon>Gunneridae</taxon>
        <taxon>Pentapetalae</taxon>
        <taxon>rosids</taxon>
        <taxon>fabids</taxon>
        <taxon>Celastrales</taxon>
        <taxon>Celastraceae</taxon>
        <taxon>Tripterygium</taxon>
    </lineage>
</organism>
<comment type="caution">
    <text evidence="7">The sequence shown here is derived from an EMBL/GenBank/DDBJ whole genome shotgun (WGS) entry which is preliminary data.</text>
</comment>
<dbReference type="EMBL" id="JAAARO010000008">
    <property type="protein sequence ID" value="KAF5743795.1"/>
    <property type="molecule type" value="Genomic_DNA"/>
</dbReference>
<accession>A0A7J7DBN6</accession>
<keyword evidence="4" id="KW-0804">Transcription</keyword>
<dbReference type="InterPro" id="IPR003340">
    <property type="entry name" value="B3_DNA-bd"/>
</dbReference>
<evidence type="ECO:0000259" key="6">
    <source>
        <dbReference type="SMART" id="SM01019"/>
    </source>
</evidence>
<evidence type="ECO:0000256" key="5">
    <source>
        <dbReference type="ARBA" id="ARBA00023242"/>
    </source>
</evidence>
<keyword evidence="5" id="KW-0539">Nucleus</keyword>
<dbReference type="InterPro" id="IPR015300">
    <property type="entry name" value="DNA-bd_pseudobarrel_sf"/>
</dbReference>
<evidence type="ECO:0000313" key="8">
    <source>
        <dbReference type="Proteomes" id="UP000593562"/>
    </source>
</evidence>
<dbReference type="InParanoid" id="A0A7J7DBN6"/>
<name>A0A7J7DBN6_TRIWF</name>
<evidence type="ECO:0000256" key="1">
    <source>
        <dbReference type="ARBA" id="ARBA00004123"/>
    </source>
</evidence>
<dbReference type="Proteomes" id="UP000593562">
    <property type="component" value="Unassembled WGS sequence"/>
</dbReference>
<dbReference type="AlphaFoldDB" id="A0A7J7DBN6"/>
<keyword evidence="2" id="KW-0805">Transcription regulation</keyword>
<keyword evidence="3" id="KW-0238">DNA-binding</keyword>
<dbReference type="PANTHER" id="PTHR31140">
    <property type="entry name" value="B3 DOMAIN-CONTAINING TRANSCRIPTION FACTOR ABI3"/>
    <property type="match status" value="1"/>
</dbReference>
<gene>
    <name evidence="7" type="ORF">HS088_TW08G00383</name>
</gene>
<dbReference type="Gene3D" id="2.40.330.10">
    <property type="entry name" value="DNA-binding pseudobarrel domain"/>
    <property type="match status" value="1"/>
</dbReference>
<dbReference type="Pfam" id="PF02362">
    <property type="entry name" value="B3"/>
    <property type="match status" value="1"/>
</dbReference>
<protein>
    <recommendedName>
        <fullName evidence="6">TF-B3 domain-containing protein</fullName>
    </recommendedName>
</protein>
<feature type="domain" description="TF-B3" evidence="6">
    <location>
        <begin position="4"/>
        <end position="106"/>
    </location>
</feature>
<comment type="subcellular location">
    <subcellularLocation>
        <location evidence="1">Nucleus</location>
    </subcellularLocation>
</comment>
<dbReference type="SUPFAM" id="SSF101936">
    <property type="entry name" value="DNA-binding pseudobarrel domain"/>
    <property type="match status" value="1"/>
</dbReference>
<evidence type="ECO:0000313" key="7">
    <source>
        <dbReference type="EMBL" id="KAF5743795.1"/>
    </source>
</evidence>
<dbReference type="CDD" id="cd10017">
    <property type="entry name" value="B3_DNA"/>
    <property type="match status" value="1"/>
</dbReference>
<evidence type="ECO:0000256" key="4">
    <source>
        <dbReference type="ARBA" id="ARBA00023163"/>
    </source>
</evidence>
<dbReference type="PANTHER" id="PTHR31140:SF145">
    <property type="entry name" value="TF-B3 DOMAIN-CONTAINING PROTEIN"/>
    <property type="match status" value="1"/>
</dbReference>
<proteinExistence type="predicted"/>
<keyword evidence="8" id="KW-1185">Reference proteome</keyword>
<reference evidence="7 8" key="1">
    <citation type="journal article" date="2020" name="Nat. Commun.">
        <title>Genome of Tripterygium wilfordii and identification of cytochrome P450 involved in triptolide biosynthesis.</title>
        <authorList>
            <person name="Tu L."/>
            <person name="Su P."/>
            <person name="Zhang Z."/>
            <person name="Gao L."/>
            <person name="Wang J."/>
            <person name="Hu T."/>
            <person name="Zhou J."/>
            <person name="Zhang Y."/>
            <person name="Zhao Y."/>
            <person name="Liu Y."/>
            <person name="Song Y."/>
            <person name="Tong Y."/>
            <person name="Lu Y."/>
            <person name="Yang J."/>
            <person name="Xu C."/>
            <person name="Jia M."/>
            <person name="Peters R.J."/>
            <person name="Huang L."/>
            <person name="Gao W."/>
        </authorList>
    </citation>
    <scope>NUCLEOTIDE SEQUENCE [LARGE SCALE GENOMIC DNA]</scope>
    <source>
        <strain evidence="8">cv. XIE 37</strain>
        <tissue evidence="7">Leaf</tissue>
    </source>
</reference>
<dbReference type="SMART" id="SM01019">
    <property type="entry name" value="B3"/>
    <property type="match status" value="1"/>
</dbReference>
<dbReference type="InterPro" id="IPR044800">
    <property type="entry name" value="LEC2-like"/>
</dbReference>
<dbReference type="GO" id="GO:0003700">
    <property type="term" value="F:DNA-binding transcription factor activity"/>
    <property type="evidence" value="ECO:0007669"/>
    <property type="project" value="InterPro"/>
</dbReference>
<evidence type="ECO:0000256" key="2">
    <source>
        <dbReference type="ARBA" id="ARBA00023015"/>
    </source>
</evidence>